<gene>
    <name evidence="5" type="ORF">EDEG_00690</name>
</gene>
<dbReference type="Pfam" id="PF06858">
    <property type="entry name" value="NOG1"/>
    <property type="match status" value="1"/>
</dbReference>
<dbReference type="InParanoid" id="J9DRN3"/>
<dbReference type="InterPro" id="IPR041623">
    <property type="entry name" value="NOG1_N"/>
</dbReference>
<dbReference type="PRINTS" id="PR00326">
    <property type="entry name" value="GTP1OBG"/>
</dbReference>
<dbReference type="GO" id="GO:1902626">
    <property type="term" value="P:assembly of large subunit precursor of preribosome"/>
    <property type="evidence" value="ECO:0007669"/>
    <property type="project" value="EnsemblFungi"/>
</dbReference>
<dbReference type="EMBL" id="AFBI03000008">
    <property type="protein sequence ID" value="EJW05225.1"/>
    <property type="molecule type" value="Genomic_DNA"/>
</dbReference>
<evidence type="ECO:0000256" key="3">
    <source>
        <dbReference type="SAM" id="SignalP"/>
    </source>
</evidence>
<comment type="caution">
    <text evidence="5">The sequence shown here is derived from an EMBL/GenBank/DDBJ whole genome shotgun (WGS) entry which is preliminary data.</text>
</comment>
<dbReference type="GO" id="GO:0006364">
    <property type="term" value="P:rRNA processing"/>
    <property type="evidence" value="ECO:0007669"/>
    <property type="project" value="EnsemblFungi"/>
</dbReference>
<dbReference type="GO" id="GO:0005730">
    <property type="term" value="C:nucleolus"/>
    <property type="evidence" value="ECO:0007669"/>
    <property type="project" value="EnsemblFungi"/>
</dbReference>
<dbReference type="PROSITE" id="PS51710">
    <property type="entry name" value="G_OBG"/>
    <property type="match status" value="1"/>
</dbReference>
<evidence type="ECO:0000259" key="4">
    <source>
        <dbReference type="PROSITE" id="PS51710"/>
    </source>
</evidence>
<dbReference type="InterPro" id="IPR031167">
    <property type="entry name" value="G_OBG"/>
</dbReference>
<dbReference type="Gene3D" id="3.40.50.300">
    <property type="entry name" value="P-loop containing nucleotide triphosphate hydrolases"/>
    <property type="match status" value="1"/>
</dbReference>
<keyword evidence="2" id="KW-0342">GTP-binding</keyword>
<dbReference type="SUPFAM" id="SSF52540">
    <property type="entry name" value="P-loop containing nucleoside triphosphate hydrolases"/>
    <property type="match status" value="1"/>
</dbReference>
<feature type="signal peptide" evidence="3">
    <location>
        <begin position="1"/>
        <end position="18"/>
    </location>
</feature>
<evidence type="ECO:0000256" key="2">
    <source>
        <dbReference type="ARBA" id="ARBA00023134"/>
    </source>
</evidence>
<dbReference type="PANTHER" id="PTHR45759">
    <property type="entry name" value="NUCLEOLAR GTP-BINDING PROTEIN 1"/>
    <property type="match status" value="1"/>
</dbReference>
<protein>
    <recommendedName>
        <fullName evidence="4">OBG-type G domain-containing protein</fullName>
    </recommendedName>
</protein>
<dbReference type="OMA" id="GINVGQF"/>
<dbReference type="VEuPathDB" id="MicrosporidiaDB:EDEG_00690"/>
<accession>J9DRN3</accession>
<dbReference type="Proteomes" id="UP000003163">
    <property type="component" value="Unassembled WGS sequence"/>
</dbReference>
<dbReference type="OrthoDB" id="415015at2759"/>
<dbReference type="STRING" id="1003232.J9DRN3"/>
<dbReference type="GO" id="GO:0005737">
    <property type="term" value="C:cytoplasm"/>
    <property type="evidence" value="ECO:0007669"/>
    <property type="project" value="EnsemblFungi"/>
</dbReference>
<evidence type="ECO:0000313" key="6">
    <source>
        <dbReference type="Proteomes" id="UP000003163"/>
    </source>
</evidence>
<dbReference type="Pfam" id="PF17835">
    <property type="entry name" value="NOG1_N"/>
    <property type="match status" value="1"/>
</dbReference>
<keyword evidence="6" id="KW-1185">Reference proteome</keyword>
<dbReference type="InterPro" id="IPR010674">
    <property type="entry name" value="NOG1_Rossman_fold_dom"/>
</dbReference>
<name>J9DRN3_EDHAE</name>
<keyword evidence="3" id="KW-0732">Signal</keyword>
<keyword evidence="1" id="KW-0547">Nucleotide-binding</keyword>
<organism evidence="5 6">
    <name type="scientific">Edhazardia aedis (strain USNM 41457)</name>
    <name type="common">Microsporidian parasite</name>
    <dbReference type="NCBI Taxonomy" id="1003232"/>
    <lineage>
        <taxon>Eukaryota</taxon>
        <taxon>Fungi</taxon>
        <taxon>Fungi incertae sedis</taxon>
        <taxon>Microsporidia</taxon>
        <taxon>Edhazardia</taxon>
    </lineage>
</organism>
<reference evidence="6" key="2">
    <citation type="submission" date="2015-07" db="EMBL/GenBank/DDBJ databases">
        <title>Contrasting host-pathogen interactions and genome evolution in two generalist and specialist microsporidian pathogens of mosquitoes.</title>
        <authorList>
            <consortium name="The Broad Institute Genomics Platform"/>
            <consortium name="The Broad Institute Genome Sequencing Center for Infectious Disease"/>
            <person name="Cuomo C.A."/>
            <person name="Sanscrainte N.D."/>
            <person name="Goldberg J.M."/>
            <person name="Heiman D."/>
            <person name="Young S."/>
            <person name="Zeng Q."/>
            <person name="Becnel J.J."/>
            <person name="Birren B.W."/>
        </authorList>
    </citation>
    <scope>NUCLEOTIDE SEQUENCE [LARGE SCALE GENOMIC DNA]</scope>
    <source>
        <strain evidence="6">USNM 41457</strain>
    </source>
</reference>
<dbReference type="GO" id="GO:0030687">
    <property type="term" value="C:preribosome, large subunit precursor"/>
    <property type="evidence" value="ECO:0007669"/>
    <property type="project" value="EnsemblFungi"/>
</dbReference>
<feature type="chain" id="PRO_5003823242" description="OBG-type G domain-containing protein" evidence="3">
    <location>
        <begin position="19"/>
        <end position="367"/>
    </location>
</feature>
<dbReference type="GO" id="GO:0005525">
    <property type="term" value="F:GTP binding"/>
    <property type="evidence" value="ECO:0007669"/>
    <property type="project" value="UniProtKB-KW"/>
</dbReference>
<dbReference type="InterPro" id="IPR027417">
    <property type="entry name" value="P-loop_NTPase"/>
</dbReference>
<dbReference type="Gene3D" id="1.20.120.1190">
    <property type="match status" value="1"/>
</dbReference>
<dbReference type="InterPro" id="IPR006073">
    <property type="entry name" value="GTP-bd"/>
</dbReference>
<evidence type="ECO:0000256" key="1">
    <source>
        <dbReference type="ARBA" id="ARBA00022741"/>
    </source>
</evidence>
<evidence type="ECO:0000313" key="5">
    <source>
        <dbReference type="EMBL" id="EJW05225.1"/>
    </source>
</evidence>
<reference evidence="5 6" key="1">
    <citation type="submission" date="2011-08" db="EMBL/GenBank/DDBJ databases">
        <authorList>
            <person name="Liu Z.J."/>
            <person name="Shi F.L."/>
            <person name="Lu J.Q."/>
            <person name="Li M."/>
            <person name="Wang Z.L."/>
        </authorList>
    </citation>
    <scope>NUCLEOTIDE SEQUENCE [LARGE SCALE GENOMIC DNA]</scope>
    <source>
        <strain evidence="5 6">USNM 41457</strain>
    </source>
</reference>
<feature type="domain" description="OBG-type G" evidence="4">
    <location>
        <begin position="193"/>
        <end position="367"/>
    </location>
</feature>
<proteinExistence type="predicted"/>
<dbReference type="CDD" id="cd01897">
    <property type="entry name" value="NOG"/>
    <property type="match status" value="1"/>
</dbReference>
<dbReference type="GO" id="GO:0000054">
    <property type="term" value="P:ribosomal subunit export from nucleus"/>
    <property type="evidence" value="ECO:0007669"/>
    <property type="project" value="EnsemblFungi"/>
</dbReference>
<sequence>MAIINWINLFCKIFLIFIHDFFDPHKMANFKNISTVPSNKEIIDIVLNKTQRKTPTVIHPSQHISKVRVFYTKKVRFSADEFVERLSTICEQFPRLEDIHPFYADLINVLYDRDHYKMALGHVSQTRSIIDKIGKEYIKLIKFAETAYRAKQLKRAALGRMATAANKLGKSMEYLEEVRQHLGRLPSIDPSALSLILCGYPNVGKSSYINKVSRAEVDVQPYAFTTKNLYVGHFDYEYLKWQIIDTPGILDHPIEERNTIEMQTITALAHIQSTVLFFIDLSTSCGYTVEEQVRLCISLEPLLGNILIVLSKCDVYHRKDDKKEENIDSFVDSPKKHFEEFDVGDPGFSFFAQQFKHCLRKTKGCNC</sequence>
<dbReference type="HOGENOM" id="CLU_011784_0_0_1"/>
<dbReference type="AlphaFoldDB" id="J9DRN3"/>